<evidence type="ECO:0000259" key="2">
    <source>
        <dbReference type="PROSITE" id="PS50172"/>
    </source>
</evidence>
<evidence type="ECO:0000256" key="1">
    <source>
        <dbReference type="ARBA" id="ARBA00022839"/>
    </source>
</evidence>
<reference evidence="3 4" key="1">
    <citation type="submission" date="2019-06" db="EMBL/GenBank/DDBJ databases">
        <title>Sequencing the genomes of 1000 actinobacteria strains.</title>
        <authorList>
            <person name="Klenk H.-P."/>
        </authorList>
    </citation>
    <scope>NUCLEOTIDE SEQUENCE [LARGE SCALE GENOMIC DNA]</scope>
    <source>
        <strain evidence="3 4">DSM 8803</strain>
    </source>
</reference>
<dbReference type="Gene3D" id="3.30.420.10">
    <property type="entry name" value="Ribonuclease H-like superfamily/Ribonuclease H"/>
    <property type="match status" value="1"/>
</dbReference>
<dbReference type="InterPro" id="IPR012337">
    <property type="entry name" value="RNaseH-like_sf"/>
</dbReference>
<dbReference type="OrthoDB" id="190275at2"/>
<feature type="domain" description="BRCT" evidence="2">
    <location>
        <begin position="336"/>
        <end position="404"/>
    </location>
</feature>
<keyword evidence="1" id="KW-0378">Hydrolase</keyword>
<gene>
    <name evidence="3" type="ORF">FB468_1262</name>
</gene>
<protein>
    <submittedName>
        <fullName evidence="3">DNA polymerase-3 subunit epsilon</fullName>
    </submittedName>
</protein>
<dbReference type="InterPro" id="IPR036397">
    <property type="entry name" value="RNaseH_sf"/>
</dbReference>
<dbReference type="GO" id="GO:0008408">
    <property type="term" value="F:3'-5' exonuclease activity"/>
    <property type="evidence" value="ECO:0007669"/>
    <property type="project" value="TreeGrafter"/>
</dbReference>
<dbReference type="RefSeq" id="WP_141886592.1">
    <property type="nucleotide sequence ID" value="NZ_BAAAUY010000010.1"/>
</dbReference>
<dbReference type="InterPro" id="IPR001357">
    <property type="entry name" value="BRCT_dom"/>
</dbReference>
<dbReference type="GO" id="GO:0045004">
    <property type="term" value="P:DNA replication proofreading"/>
    <property type="evidence" value="ECO:0007669"/>
    <property type="project" value="TreeGrafter"/>
</dbReference>
<dbReference type="SMART" id="SM00479">
    <property type="entry name" value="EXOIII"/>
    <property type="match status" value="1"/>
</dbReference>
<dbReference type="SUPFAM" id="SSF53098">
    <property type="entry name" value="Ribonuclease H-like"/>
    <property type="match status" value="1"/>
</dbReference>
<name>A0A542Y582_9MICO</name>
<dbReference type="Proteomes" id="UP000319094">
    <property type="component" value="Unassembled WGS sequence"/>
</dbReference>
<comment type="caution">
    <text evidence="3">The sequence shown here is derived from an EMBL/GenBank/DDBJ whole genome shotgun (WGS) entry which is preliminary data.</text>
</comment>
<dbReference type="SUPFAM" id="SSF52113">
    <property type="entry name" value="BRCT domain"/>
    <property type="match status" value="1"/>
</dbReference>
<dbReference type="InterPro" id="IPR013520">
    <property type="entry name" value="Ribonucl_H"/>
</dbReference>
<dbReference type="PANTHER" id="PTHR30231:SF41">
    <property type="entry name" value="DNA POLYMERASE III SUBUNIT EPSILON"/>
    <property type="match status" value="1"/>
</dbReference>
<dbReference type="Gene3D" id="3.40.50.10190">
    <property type="entry name" value="BRCT domain"/>
    <property type="match status" value="1"/>
</dbReference>
<dbReference type="Pfam" id="PF00929">
    <property type="entry name" value="RNase_T"/>
    <property type="match status" value="1"/>
</dbReference>
<keyword evidence="4" id="KW-1185">Reference proteome</keyword>
<dbReference type="EMBL" id="VFON01000001">
    <property type="protein sequence ID" value="TQL43244.1"/>
    <property type="molecule type" value="Genomic_DNA"/>
</dbReference>
<dbReference type="InterPro" id="IPR036420">
    <property type="entry name" value="BRCT_dom_sf"/>
</dbReference>
<dbReference type="GO" id="GO:0005829">
    <property type="term" value="C:cytosol"/>
    <property type="evidence" value="ECO:0007669"/>
    <property type="project" value="TreeGrafter"/>
</dbReference>
<dbReference type="AlphaFoldDB" id="A0A542Y582"/>
<dbReference type="CDD" id="cd06127">
    <property type="entry name" value="DEDDh"/>
    <property type="match status" value="1"/>
</dbReference>
<dbReference type="PROSITE" id="PS50172">
    <property type="entry name" value="BRCT"/>
    <property type="match status" value="1"/>
</dbReference>
<accession>A0A542Y582</accession>
<evidence type="ECO:0000313" key="4">
    <source>
        <dbReference type="Proteomes" id="UP000319094"/>
    </source>
</evidence>
<evidence type="ECO:0000313" key="3">
    <source>
        <dbReference type="EMBL" id="TQL43244.1"/>
    </source>
</evidence>
<proteinExistence type="predicted"/>
<keyword evidence="1" id="KW-0540">Nuclease</keyword>
<organism evidence="3 4">
    <name type="scientific">Leucobacter komagatae</name>
    <dbReference type="NCBI Taxonomy" id="55969"/>
    <lineage>
        <taxon>Bacteria</taxon>
        <taxon>Bacillati</taxon>
        <taxon>Actinomycetota</taxon>
        <taxon>Actinomycetes</taxon>
        <taxon>Micrococcales</taxon>
        <taxon>Microbacteriaceae</taxon>
        <taxon>Leucobacter</taxon>
    </lineage>
</organism>
<sequence>MPFAVLDFETTGILPSYNHRVVEVGVTHVEDSGEISGRWETLINPQRDLGPQRIHGIRGADLIDAPLFEDIAPDLLALLRDRTFVAHNASFDLRFLVAEFSRAGLYFGDTVPHLCTMQLSRSFGVGGRGSLDSCCAHLGVPLVDAHSAGADSFATAQLLSVYIAATRGAPEWGPYWAAASAMGTGFRFPTPASRGVAWKGRGELFEEPQHFLERISDPPLEVQAEGAENSYLEALDRALLDHVISASEASQLVALADALGLSREDVEGLNRRYFEALRRRAWADGVLTEREAEDLAAVGEMLAIPASEWNLHLTVQDESEPSLPLEGFALAPGDHVVLTGEMSVERAVWEAKLAGVGLVPHPRVTKKSRLLVAADPDSLSGKAQQARKYGVPVVGEEWLRDYLR</sequence>
<dbReference type="PANTHER" id="PTHR30231">
    <property type="entry name" value="DNA POLYMERASE III SUBUNIT EPSILON"/>
    <property type="match status" value="1"/>
</dbReference>
<keyword evidence="1" id="KW-0269">Exonuclease</keyword>
<dbReference type="FunFam" id="3.30.420.10:FF:000045">
    <property type="entry name" value="3'-5' exonuclease DinG"/>
    <property type="match status" value="1"/>
</dbReference>
<dbReference type="GO" id="GO:0003676">
    <property type="term" value="F:nucleic acid binding"/>
    <property type="evidence" value="ECO:0007669"/>
    <property type="project" value="InterPro"/>
</dbReference>